<accession>A0A0G4F2V1</accession>
<dbReference type="AlphaFoldDB" id="A0A0G4F2V1"/>
<proteinExistence type="predicted"/>
<protein>
    <submittedName>
        <fullName evidence="2">Uncharacterized protein</fullName>
    </submittedName>
</protein>
<reference evidence="2" key="1">
    <citation type="submission" date="2014-11" db="EMBL/GenBank/DDBJ databases">
        <authorList>
            <person name="Otto D Thomas"/>
            <person name="Naeem Raeece"/>
        </authorList>
    </citation>
    <scope>NUCLEOTIDE SEQUENCE</scope>
</reference>
<dbReference type="VEuPathDB" id="CryptoDB:Cvel_14790"/>
<feature type="compositionally biased region" description="Low complexity" evidence="1">
    <location>
        <begin position="101"/>
        <end position="118"/>
    </location>
</feature>
<evidence type="ECO:0000313" key="2">
    <source>
        <dbReference type="EMBL" id="CEM05967.1"/>
    </source>
</evidence>
<dbReference type="PhylomeDB" id="A0A0G4F2V1"/>
<feature type="region of interest" description="Disordered" evidence="1">
    <location>
        <begin position="72"/>
        <end position="147"/>
    </location>
</feature>
<organism evidence="2">
    <name type="scientific">Chromera velia CCMP2878</name>
    <dbReference type="NCBI Taxonomy" id="1169474"/>
    <lineage>
        <taxon>Eukaryota</taxon>
        <taxon>Sar</taxon>
        <taxon>Alveolata</taxon>
        <taxon>Colpodellida</taxon>
        <taxon>Chromeraceae</taxon>
        <taxon>Chromera</taxon>
    </lineage>
</organism>
<gene>
    <name evidence="2" type="ORF">Cvel_14790</name>
</gene>
<dbReference type="EMBL" id="CDMZ01000073">
    <property type="protein sequence ID" value="CEM05967.1"/>
    <property type="molecule type" value="Genomic_DNA"/>
</dbReference>
<sequence>MRAPRPAAAISVATAMMKEQQHEDDPTVLEHYLAEFATKVEEGWFHDEDRLVFAKLIQILVEVHAHRGFPLVCAEGRGKRQRKRKQSQIDAHPADLEEPLGDSSSDPSSELDSSFEPPQSSFLQREEGGEGAERWIGGEGRGKGDED</sequence>
<feature type="compositionally biased region" description="Basic and acidic residues" evidence="1">
    <location>
        <begin position="124"/>
        <end position="133"/>
    </location>
</feature>
<name>A0A0G4F2V1_9ALVE</name>
<evidence type="ECO:0000256" key="1">
    <source>
        <dbReference type="SAM" id="MobiDB-lite"/>
    </source>
</evidence>